<evidence type="ECO:0000259" key="1">
    <source>
        <dbReference type="Pfam" id="PF05144"/>
    </source>
</evidence>
<keyword evidence="4" id="KW-1185">Reference proteome</keyword>
<dbReference type="InterPro" id="IPR022686">
    <property type="entry name" value="G2P_N"/>
</dbReference>
<reference evidence="3 4" key="1">
    <citation type="submission" date="2024-04" db="EMBL/GenBank/DDBJ databases">
        <title>Draft Genome Sequence of Isolates Cultured from Underwater Hawaii Seamounts in the North Pacific Ocean.</title>
        <authorList>
            <person name="Sharma I."/>
            <person name="Darden B."/>
            <person name="Creggett J."/>
            <person name="Taylor S."/>
            <person name="Grant M.P."/>
            <person name="Scott J."/>
            <person name="Attles S."/>
            <person name="Walker S."/>
            <person name="Johnson G."/>
            <person name="St. Cloud C."/>
        </authorList>
    </citation>
    <scope>NUCLEOTIDE SEQUENCE [LARGE SCALE GENOMIC DNA]</scope>
    <source>
        <strain evidence="3 4">03GJ23</strain>
    </source>
</reference>
<dbReference type="InterPro" id="IPR022688">
    <property type="entry name" value="G2P_C"/>
</dbReference>
<evidence type="ECO:0000259" key="2">
    <source>
        <dbReference type="Pfam" id="PF05155"/>
    </source>
</evidence>
<dbReference type="RefSeq" id="WP_342406475.1">
    <property type="nucleotide sequence ID" value="NZ_JBCFXD010000005.1"/>
</dbReference>
<feature type="domain" description="Replication-associated protein G2P C-terminal" evidence="2">
    <location>
        <begin position="288"/>
        <end position="370"/>
    </location>
</feature>
<name>A0ABU9MAH3_STUCH</name>
<organism evidence="3 4">
    <name type="scientific">Stutzerimonas chloritidismutans</name>
    <name type="common">Pseudomonas chloritidismutans</name>
    <dbReference type="NCBI Taxonomy" id="203192"/>
    <lineage>
        <taxon>Bacteria</taxon>
        <taxon>Pseudomonadati</taxon>
        <taxon>Pseudomonadota</taxon>
        <taxon>Gammaproteobacteria</taxon>
        <taxon>Pseudomonadales</taxon>
        <taxon>Pseudomonadaceae</taxon>
        <taxon>Stutzerimonas</taxon>
    </lineage>
</organism>
<dbReference type="Pfam" id="PF05144">
    <property type="entry name" value="Phage_CRI"/>
    <property type="match status" value="1"/>
</dbReference>
<sequence>MFIDWLSVTQEFAHDLPVVCDVFRQTIDAHTGEVLSTSQPRFQHEASYSTGLNLSVQGRKVTIEGNPSRVGRTDNLFGHTTIEQCITVYNRVLDLYGLPHFTRCTTRSLRDGCSGAKLGDWITDGAVITMIHLTTNVGVGKGNQLDYLRAVSGVRCGRNPGYLYPNGRGCTWTTEANGKGARLQYRKAYDKAFEIAQKLIPAMRRQFGDESPELAYANQLLDYCQREGVIRFEQELKSEYLARENLRYWGLIDESRFQRIHGEFLALDSRLKVTAMDIASVSEQLLLEKVVETTRAANTTALYAIQWAHGQNFDFTKSQVKTHAARLNRIGIDIRTPHDITRNSLVFVREAREVTPVKNLIPPAWYQRANHLRAVA</sequence>
<protein>
    <submittedName>
        <fullName evidence="3">Phage/plasmid replication protein</fullName>
    </submittedName>
</protein>
<evidence type="ECO:0000313" key="4">
    <source>
        <dbReference type="Proteomes" id="UP001467669"/>
    </source>
</evidence>
<gene>
    <name evidence="3" type="ORF">AAGW23_10790</name>
</gene>
<evidence type="ECO:0000313" key="3">
    <source>
        <dbReference type="EMBL" id="MEL7559321.1"/>
    </source>
</evidence>
<feature type="domain" description="Replication-associated protein G2P N-terminal" evidence="1">
    <location>
        <begin position="3"/>
        <end position="248"/>
    </location>
</feature>
<proteinExistence type="predicted"/>
<comment type="caution">
    <text evidence="3">The sequence shown here is derived from an EMBL/GenBank/DDBJ whole genome shotgun (WGS) entry which is preliminary data.</text>
</comment>
<accession>A0ABU9MAH3</accession>
<dbReference type="Pfam" id="PF05155">
    <property type="entry name" value="G2P_X_C"/>
    <property type="match status" value="1"/>
</dbReference>
<dbReference type="Proteomes" id="UP001467669">
    <property type="component" value="Unassembled WGS sequence"/>
</dbReference>
<dbReference type="EMBL" id="JBCFXD010000005">
    <property type="protein sequence ID" value="MEL7559321.1"/>
    <property type="molecule type" value="Genomic_DNA"/>
</dbReference>